<comment type="caution">
    <text evidence="2">The sequence shown here is derived from an EMBL/GenBank/DDBJ whole genome shotgun (WGS) entry which is preliminary data.</text>
</comment>
<feature type="compositionally biased region" description="Basic and acidic residues" evidence="1">
    <location>
        <begin position="34"/>
        <end position="48"/>
    </location>
</feature>
<organism evidence="2 3">
    <name type="scientific">Cudoniella acicularis</name>
    <dbReference type="NCBI Taxonomy" id="354080"/>
    <lineage>
        <taxon>Eukaryota</taxon>
        <taxon>Fungi</taxon>
        <taxon>Dikarya</taxon>
        <taxon>Ascomycota</taxon>
        <taxon>Pezizomycotina</taxon>
        <taxon>Leotiomycetes</taxon>
        <taxon>Helotiales</taxon>
        <taxon>Tricladiaceae</taxon>
        <taxon>Cudoniella</taxon>
    </lineage>
</organism>
<feature type="region of interest" description="Disordered" evidence="1">
    <location>
        <begin position="194"/>
        <end position="239"/>
    </location>
</feature>
<feature type="compositionally biased region" description="Basic and acidic residues" evidence="1">
    <location>
        <begin position="210"/>
        <end position="239"/>
    </location>
</feature>
<feature type="region of interest" description="Disordered" evidence="1">
    <location>
        <begin position="1"/>
        <end position="61"/>
    </location>
</feature>
<accession>A0A8H4RHM7</accession>
<dbReference type="EMBL" id="JAAMPI010000626">
    <property type="protein sequence ID" value="KAF4629798.1"/>
    <property type="molecule type" value="Genomic_DNA"/>
</dbReference>
<keyword evidence="3" id="KW-1185">Reference proteome</keyword>
<dbReference type="AlphaFoldDB" id="A0A8H4RHM7"/>
<reference evidence="2 3" key="1">
    <citation type="submission" date="2020-03" db="EMBL/GenBank/DDBJ databases">
        <title>Draft Genome Sequence of Cudoniella acicularis.</title>
        <authorList>
            <person name="Buettner E."/>
            <person name="Kellner H."/>
        </authorList>
    </citation>
    <scope>NUCLEOTIDE SEQUENCE [LARGE SCALE GENOMIC DNA]</scope>
    <source>
        <strain evidence="2 3">DSM 108380</strain>
    </source>
</reference>
<sequence>MSIDIENGSNATILENKSFGQGSPLSTHLVSTPPDREYSTPETTRKPTTESPRLSITPNGTFSDSCDHSIESALSFIPPSYLNTFQLPLHIPKSSIKRDIPHSAYFPGLALTVLEAPPPPRRVLNPYPISDVQVLLPQQPIPLPVIQIVRDCPHEPPHVLSSKPPSDSKSNVHIIQTPTESYQIVVDHVYACPGRPRSPGASARFRQRRKEKEKEAMRQKEVEEKCRQMQVHELHELRA</sequence>
<proteinExistence type="predicted"/>
<evidence type="ECO:0000313" key="2">
    <source>
        <dbReference type="EMBL" id="KAF4629798.1"/>
    </source>
</evidence>
<protein>
    <submittedName>
        <fullName evidence="2">Uncharacterized protein</fullName>
    </submittedName>
</protein>
<evidence type="ECO:0000256" key="1">
    <source>
        <dbReference type="SAM" id="MobiDB-lite"/>
    </source>
</evidence>
<dbReference type="Proteomes" id="UP000566819">
    <property type="component" value="Unassembled WGS sequence"/>
</dbReference>
<gene>
    <name evidence="2" type="ORF">G7Y89_g8350</name>
</gene>
<feature type="compositionally biased region" description="Polar residues" evidence="1">
    <location>
        <begin position="49"/>
        <end position="61"/>
    </location>
</feature>
<name>A0A8H4RHM7_9HELO</name>
<feature type="compositionally biased region" description="Polar residues" evidence="1">
    <location>
        <begin position="7"/>
        <end position="30"/>
    </location>
</feature>
<evidence type="ECO:0000313" key="3">
    <source>
        <dbReference type="Proteomes" id="UP000566819"/>
    </source>
</evidence>